<reference evidence="2" key="1">
    <citation type="submission" date="2023-10" db="EMBL/GenBank/DDBJ databases">
        <title>Genome assembly of Pristionchus species.</title>
        <authorList>
            <person name="Yoshida K."/>
            <person name="Sommer R.J."/>
        </authorList>
    </citation>
    <scope>NUCLEOTIDE SEQUENCE</scope>
    <source>
        <strain evidence="2">RS0144</strain>
    </source>
</reference>
<dbReference type="EMBL" id="BTSX01000004">
    <property type="protein sequence ID" value="GMS92811.1"/>
    <property type="molecule type" value="Genomic_DNA"/>
</dbReference>
<feature type="non-terminal residue" evidence="2">
    <location>
        <position position="1"/>
    </location>
</feature>
<gene>
    <name evidence="2" type="ORF">PENTCL1PPCAC_14986</name>
</gene>
<dbReference type="AlphaFoldDB" id="A0AAV5TGV9"/>
<evidence type="ECO:0000313" key="2">
    <source>
        <dbReference type="EMBL" id="GMS92811.1"/>
    </source>
</evidence>
<evidence type="ECO:0000256" key="1">
    <source>
        <dbReference type="SAM" id="Coils"/>
    </source>
</evidence>
<accession>A0AAV5TGV9</accession>
<proteinExistence type="predicted"/>
<keyword evidence="3" id="KW-1185">Reference proteome</keyword>
<feature type="coiled-coil region" evidence="1">
    <location>
        <begin position="63"/>
        <end position="101"/>
    </location>
</feature>
<keyword evidence="1" id="KW-0175">Coiled coil</keyword>
<protein>
    <submittedName>
        <fullName evidence="2">Uncharacterized protein</fullName>
    </submittedName>
</protein>
<evidence type="ECO:0000313" key="3">
    <source>
        <dbReference type="Proteomes" id="UP001432027"/>
    </source>
</evidence>
<sequence length="102" mass="11942">AGIVCKHVHSALLYSSHQDVDSLPALPPTILQQRNRDINLTHDYLSHDDPMPVDLPLMDDPVLDEEEEERERREQQTAQLYQDAYRLLLQSKRRIEKAKRNN</sequence>
<dbReference type="Proteomes" id="UP001432027">
    <property type="component" value="Unassembled WGS sequence"/>
</dbReference>
<feature type="non-terminal residue" evidence="2">
    <location>
        <position position="102"/>
    </location>
</feature>
<name>A0AAV5TGV9_9BILA</name>
<comment type="caution">
    <text evidence="2">The sequence shown here is derived from an EMBL/GenBank/DDBJ whole genome shotgun (WGS) entry which is preliminary data.</text>
</comment>
<organism evidence="2 3">
    <name type="scientific">Pristionchus entomophagus</name>
    <dbReference type="NCBI Taxonomy" id="358040"/>
    <lineage>
        <taxon>Eukaryota</taxon>
        <taxon>Metazoa</taxon>
        <taxon>Ecdysozoa</taxon>
        <taxon>Nematoda</taxon>
        <taxon>Chromadorea</taxon>
        <taxon>Rhabditida</taxon>
        <taxon>Rhabditina</taxon>
        <taxon>Diplogasteromorpha</taxon>
        <taxon>Diplogasteroidea</taxon>
        <taxon>Neodiplogasteridae</taxon>
        <taxon>Pristionchus</taxon>
    </lineage>
</organism>